<evidence type="ECO:0000313" key="1">
    <source>
        <dbReference type="EMBL" id="KAL0444596.1"/>
    </source>
</evidence>
<gene>
    <name evidence="1" type="ORF">Slati_2182300</name>
</gene>
<name>A0AAW2WXB1_9LAMI</name>
<dbReference type="EMBL" id="JACGWN010000007">
    <property type="protein sequence ID" value="KAL0444596.1"/>
    <property type="molecule type" value="Genomic_DNA"/>
</dbReference>
<proteinExistence type="predicted"/>
<protein>
    <submittedName>
        <fullName evidence="1">Uncharacterized protein</fullName>
    </submittedName>
</protein>
<reference evidence="1" key="2">
    <citation type="journal article" date="2024" name="Plant">
        <title>Genomic evolution and insights into agronomic trait innovations of Sesamum species.</title>
        <authorList>
            <person name="Miao H."/>
            <person name="Wang L."/>
            <person name="Qu L."/>
            <person name="Liu H."/>
            <person name="Sun Y."/>
            <person name="Le M."/>
            <person name="Wang Q."/>
            <person name="Wei S."/>
            <person name="Zheng Y."/>
            <person name="Lin W."/>
            <person name="Duan Y."/>
            <person name="Cao H."/>
            <person name="Xiong S."/>
            <person name="Wang X."/>
            <person name="Wei L."/>
            <person name="Li C."/>
            <person name="Ma Q."/>
            <person name="Ju M."/>
            <person name="Zhao R."/>
            <person name="Li G."/>
            <person name="Mu C."/>
            <person name="Tian Q."/>
            <person name="Mei H."/>
            <person name="Zhang T."/>
            <person name="Gao T."/>
            <person name="Zhang H."/>
        </authorList>
    </citation>
    <scope>NUCLEOTIDE SEQUENCE</scope>
    <source>
        <strain evidence="1">KEN1</strain>
    </source>
</reference>
<comment type="caution">
    <text evidence="1">The sequence shown here is derived from an EMBL/GenBank/DDBJ whole genome shotgun (WGS) entry which is preliminary data.</text>
</comment>
<dbReference type="AlphaFoldDB" id="A0AAW2WXB1"/>
<organism evidence="1">
    <name type="scientific">Sesamum latifolium</name>
    <dbReference type="NCBI Taxonomy" id="2727402"/>
    <lineage>
        <taxon>Eukaryota</taxon>
        <taxon>Viridiplantae</taxon>
        <taxon>Streptophyta</taxon>
        <taxon>Embryophyta</taxon>
        <taxon>Tracheophyta</taxon>
        <taxon>Spermatophyta</taxon>
        <taxon>Magnoliopsida</taxon>
        <taxon>eudicotyledons</taxon>
        <taxon>Gunneridae</taxon>
        <taxon>Pentapetalae</taxon>
        <taxon>asterids</taxon>
        <taxon>lamiids</taxon>
        <taxon>Lamiales</taxon>
        <taxon>Pedaliaceae</taxon>
        <taxon>Sesamum</taxon>
    </lineage>
</organism>
<sequence>MGFKLVPSSSPAADYLQTRIGISLLDKDIGLATASKLDEELSFVVRKSLLRTEQDPIPVDMTDQVMEDVLVLRTTPPATASEEDVIPSYVELILSSGFSQLVNENALLSTRKQFYFL</sequence>
<reference evidence="1" key="1">
    <citation type="submission" date="2020-06" db="EMBL/GenBank/DDBJ databases">
        <authorList>
            <person name="Li T."/>
            <person name="Hu X."/>
            <person name="Zhang T."/>
            <person name="Song X."/>
            <person name="Zhang H."/>
            <person name="Dai N."/>
            <person name="Sheng W."/>
            <person name="Hou X."/>
            <person name="Wei L."/>
        </authorList>
    </citation>
    <scope>NUCLEOTIDE SEQUENCE</scope>
    <source>
        <strain evidence="1">KEN1</strain>
        <tissue evidence="1">Leaf</tissue>
    </source>
</reference>
<accession>A0AAW2WXB1</accession>